<dbReference type="GO" id="GO:0016740">
    <property type="term" value="F:transferase activity"/>
    <property type="evidence" value="ECO:0007669"/>
    <property type="project" value="UniProtKB-KW"/>
</dbReference>
<name>A0A4Q8BDP1_9ACTN</name>
<dbReference type="SUPFAM" id="SSF56112">
    <property type="entry name" value="Protein kinase-like (PK-like)"/>
    <property type="match status" value="1"/>
</dbReference>
<dbReference type="EMBL" id="SHLD01000001">
    <property type="protein sequence ID" value="RZU75788.1"/>
    <property type="molecule type" value="Genomic_DNA"/>
</dbReference>
<dbReference type="InterPro" id="IPR011009">
    <property type="entry name" value="Kinase-like_dom_sf"/>
</dbReference>
<dbReference type="InterPro" id="IPR002575">
    <property type="entry name" value="Aminoglycoside_PTrfase"/>
</dbReference>
<feature type="domain" description="Aminoglycoside phosphotransferase" evidence="1">
    <location>
        <begin position="42"/>
        <end position="283"/>
    </location>
</feature>
<dbReference type="Gene3D" id="3.90.1200.10">
    <property type="match status" value="1"/>
</dbReference>
<protein>
    <submittedName>
        <fullName evidence="2">Phosphotransferase family enzyme</fullName>
    </submittedName>
</protein>
<organism evidence="2 3">
    <name type="scientific">Micromonospora kangleipakensis</name>
    <dbReference type="NCBI Taxonomy" id="1077942"/>
    <lineage>
        <taxon>Bacteria</taxon>
        <taxon>Bacillati</taxon>
        <taxon>Actinomycetota</taxon>
        <taxon>Actinomycetes</taxon>
        <taxon>Micromonosporales</taxon>
        <taxon>Micromonosporaceae</taxon>
        <taxon>Micromonospora</taxon>
    </lineage>
</organism>
<dbReference type="Proteomes" id="UP000294114">
    <property type="component" value="Unassembled WGS sequence"/>
</dbReference>
<reference evidence="2 3" key="1">
    <citation type="submission" date="2019-02" db="EMBL/GenBank/DDBJ databases">
        <title>Sequencing the genomes of 1000 actinobacteria strains.</title>
        <authorList>
            <person name="Klenk H.-P."/>
        </authorList>
    </citation>
    <scope>NUCLEOTIDE SEQUENCE [LARGE SCALE GENOMIC DNA]</scope>
    <source>
        <strain evidence="2 3">DSM 45612</strain>
    </source>
</reference>
<dbReference type="Pfam" id="PF01636">
    <property type="entry name" value="APH"/>
    <property type="match status" value="1"/>
</dbReference>
<gene>
    <name evidence="2" type="ORF">EV384_4349</name>
</gene>
<proteinExistence type="predicted"/>
<accession>A0A4Q8BDP1</accession>
<evidence type="ECO:0000313" key="2">
    <source>
        <dbReference type="EMBL" id="RZU75788.1"/>
    </source>
</evidence>
<keyword evidence="2" id="KW-0808">Transferase</keyword>
<sequence length="351" mass="38588">MTVHRPLCEVRDARPPSHARFGGLLRRALRRDDLDVSDCRELSADVYHLTLTTSQPASVVMKRLDPATAHRDCLLALRWLPAVGLADAGPPLLGSACDQDGNTAWSVYEWLDGRFWNPVAPEPDDIDRLVDVVASMHVRFASHPVLAEVRHHGAYFGRDAYAGRLNDAMLALAAARGDPDIRAHLAGALLMDLETAVRCAQETAPALLIRLNEVGGPDTLVHGDLWPKNVVAGAGWLRLIDWDRLGVGPAIYDLSTLLLRLPPTARRRVLDRYLAHIAAAGWPVPTVAEVTYLSTALERARLATLVSWRMLDLLHAPAGPAAAWAAEELRSILTWWHQVDPELDEEKAGVH</sequence>
<keyword evidence="3" id="KW-1185">Reference proteome</keyword>
<dbReference type="AlphaFoldDB" id="A0A4Q8BDP1"/>
<comment type="caution">
    <text evidence="2">The sequence shown here is derived from an EMBL/GenBank/DDBJ whole genome shotgun (WGS) entry which is preliminary data.</text>
</comment>
<dbReference type="RefSeq" id="WP_165440011.1">
    <property type="nucleotide sequence ID" value="NZ_SHLD01000001.1"/>
</dbReference>
<evidence type="ECO:0000259" key="1">
    <source>
        <dbReference type="Pfam" id="PF01636"/>
    </source>
</evidence>
<evidence type="ECO:0000313" key="3">
    <source>
        <dbReference type="Proteomes" id="UP000294114"/>
    </source>
</evidence>